<evidence type="ECO:0000313" key="1">
    <source>
        <dbReference type="EMBL" id="NML94682.1"/>
    </source>
</evidence>
<dbReference type="Proteomes" id="UP000583556">
    <property type="component" value="Unassembled WGS sequence"/>
</dbReference>
<sequence>MALALIVCAGALIGFFWKPLHGYAIAGASYGARVGCSCRYAGGRSLSDCRKDFEPGMGLVSLSEDNDAKSVTARFPLLAKQTATYREGWGCVLQPWK</sequence>
<comment type="caution">
    <text evidence="1">The sequence shown here is derived from an EMBL/GenBank/DDBJ whole genome shotgun (WGS) entry which is preliminary data.</text>
</comment>
<proteinExistence type="predicted"/>
<name>A0A7Y0BQH2_9SPHN</name>
<keyword evidence="2" id="KW-1185">Reference proteome</keyword>
<dbReference type="EMBL" id="JABBGM010000005">
    <property type="protein sequence ID" value="NML94682.1"/>
    <property type="molecule type" value="Genomic_DNA"/>
</dbReference>
<gene>
    <name evidence="1" type="ORF">HHL27_13490</name>
</gene>
<organism evidence="1 2">
    <name type="scientific">Novosphingobium olei</name>
    <dbReference type="NCBI Taxonomy" id="2728851"/>
    <lineage>
        <taxon>Bacteria</taxon>
        <taxon>Pseudomonadati</taxon>
        <taxon>Pseudomonadota</taxon>
        <taxon>Alphaproteobacteria</taxon>
        <taxon>Sphingomonadales</taxon>
        <taxon>Sphingomonadaceae</taxon>
        <taxon>Novosphingobium</taxon>
    </lineage>
</organism>
<accession>A0A7Y0BQH2</accession>
<protein>
    <submittedName>
        <fullName evidence="1">Uncharacterized protein</fullName>
    </submittedName>
</protein>
<dbReference type="AlphaFoldDB" id="A0A7Y0BQH2"/>
<reference evidence="1 2" key="1">
    <citation type="submission" date="2020-04" db="EMBL/GenBank/DDBJ databases">
        <title>Novosphingobium sp. TW-4 isolated from soil.</title>
        <authorList>
            <person name="Dahal R.H."/>
            <person name="Chaudhary D.K."/>
        </authorList>
    </citation>
    <scope>NUCLEOTIDE SEQUENCE [LARGE SCALE GENOMIC DNA]</scope>
    <source>
        <strain evidence="1 2">TW-4</strain>
    </source>
</reference>
<evidence type="ECO:0000313" key="2">
    <source>
        <dbReference type="Proteomes" id="UP000583556"/>
    </source>
</evidence>